<comment type="similarity">
    <text evidence="1 4">Belongs to the glycosyl hydrolase 28 family.</text>
</comment>
<evidence type="ECO:0000256" key="5">
    <source>
        <dbReference type="SAM" id="Phobius"/>
    </source>
</evidence>
<dbReference type="Pfam" id="PF00295">
    <property type="entry name" value="Glyco_hydro_28"/>
    <property type="match status" value="1"/>
</dbReference>
<gene>
    <name evidence="6" type="ORF">M6B38_412490</name>
</gene>
<dbReference type="GO" id="GO:0004650">
    <property type="term" value="F:polygalacturonase activity"/>
    <property type="evidence" value="ECO:0007669"/>
    <property type="project" value="InterPro"/>
</dbReference>
<proteinExistence type="inferred from homology"/>
<dbReference type="SUPFAM" id="SSF51126">
    <property type="entry name" value="Pectin lyase-like"/>
    <property type="match status" value="1"/>
</dbReference>
<evidence type="ECO:0000313" key="6">
    <source>
        <dbReference type="EMBL" id="KAJ6817368.1"/>
    </source>
</evidence>
<dbReference type="Proteomes" id="UP001140949">
    <property type="component" value="Unassembled WGS sequence"/>
</dbReference>
<sequence length="285" mass="31537">MNQPSETHPWLIDPPPDNKPWTHLIARPTWVVVALVTTALVGLSLIQAVPSVWTAVAEPPPSRPAGEHPPAGILTSLPADARSCSGFYRPGPPRRVVFSIKEFGGVGDGRTSNTESFRRAVESLRRYGEEGGAQLNVPAGRWLTGSFNLTSNFTLYLEEGAVILGSQDPKEWPLIEPLPSYGRGRERPGARHISLIHGNGLSDVVITGNNGSIDGQGRVWWELWWNRTLEHTRGHLLELVNSSNILIYNVTFLNSPFWNVHPVYCRRQCCSKICYCSGTTSFPKH</sequence>
<protein>
    <submittedName>
        <fullName evidence="6">Polygalacturonase</fullName>
    </submittedName>
</protein>
<keyword evidence="5" id="KW-0472">Membrane</keyword>
<keyword evidence="3 4" id="KW-0326">Glycosidase</keyword>
<dbReference type="InterPro" id="IPR011050">
    <property type="entry name" value="Pectin_lyase_fold/virulence"/>
</dbReference>
<dbReference type="Gene3D" id="2.160.20.10">
    <property type="entry name" value="Single-stranded right-handed beta-helix, Pectin lyase-like"/>
    <property type="match status" value="1"/>
</dbReference>
<accession>A0AAX6FMQ3</accession>
<keyword evidence="5" id="KW-0812">Transmembrane</keyword>
<organism evidence="6 7">
    <name type="scientific">Iris pallida</name>
    <name type="common">Sweet iris</name>
    <dbReference type="NCBI Taxonomy" id="29817"/>
    <lineage>
        <taxon>Eukaryota</taxon>
        <taxon>Viridiplantae</taxon>
        <taxon>Streptophyta</taxon>
        <taxon>Embryophyta</taxon>
        <taxon>Tracheophyta</taxon>
        <taxon>Spermatophyta</taxon>
        <taxon>Magnoliopsida</taxon>
        <taxon>Liliopsida</taxon>
        <taxon>Asparagales</taxon>
        <taxon>Iridaceae</taxon>
        <taxon>Iridoideae</taxon>
        <taxon>Irideae</taxon>
        <taxon>Iris</taxon>
    </lineage>
</organism>
<dbReference type="EMBL" id="JANAVB010027997">
    <property type="protein sequence ID" value="KAJ6817368.1"/>
    <property type="molecule type" value="Genomic_DNA"/>
</dbReference>
<keyword evidence="5" id="KW-1133">Transmembrane helix</keyword>
<dbReference type="InterPro" id="IPR000743">
    <property type="entry name" value="Glyco_hydro_28"/>
</dbReference>
<keyword evidence="7" id="KW-1185">Reference proteome</keyword>
<evidence type="ECO:0000256" key="3">
    <source>
        <dbReference type="ARBA" id="ARBA00023295"/>
    </source>
</evidence>
<reference evidence="6" key="2">
    <citation type="submission" date="2023-04" db="EMBL/GenBank/DDBJ databases">
        <authorList>
            <person name="Bruccoleri R.E."/>
            <person name="Oakeley E.J."/>
            <person name="Faust A.-M."/>
            <person name="Dessus-Babus S."/>
            <person name="Altorfer M."/>
            <person name="Burckhardt D."/>
            <person name="Oertli M."/>
            <person name="Naumann U."/>
            <person name="Petersen F."/>
            <person name="Wong J."/>
        </authorList>
    </citation>
    <scope>NUCLEOTIDE SEQUENCE</scope>
    <source>
        <strain evidence="6">GSM-AAB239-AS_SAM_17_03QT</strain>
        <tissue evidence="6">Leaf</tissue>
    </source>
</reference>
<evidence type="ECO:0000256" key="1">
    <source>
        <dbReference type="ARBA" id="ARBA00008834"/>
    </source>
</evidence>
<dbReference type="GO" id="GO:0005975">
    <property type="term" value="P:carbohydrate metabolic process"/>
    <property type="evidence" value="ECO:0007669"/>
    <property type="project" value="InterPro"/>
</dbReference>
<keyword evidence="2 4" id="KW-0378">Hydrolase</keyword>
<evidence type="ECO:0000256" key="4">
    <source>
        <dbReference type="RuleBase" id="RU361169"/>
    </source>
</evidence>
<name>A0AAX6FMQ3_IRIPA</name>
<dbReference type="PANTHER" id="PTHR31339:SF4">
    <property type="entry name" value="PECTIN LYASE-LIKE SUPERFAMILY PROTEIN"/>
    <property type="match status" value="1"/>
</dbReference>
<evidence type="ECO:0000256" key="2">
    <source>
        <dbReference type="ARBA" id="ARBA00022801"/>
    </source>
</evidence>
<dbReference type="AlphaFoldDB" id="A0AAX6FMQ3"/>
<evidence type="ECO:0000313" key="7">
    <source>
        <dbReference type="Proteomes" id="UP001140949"/>
    </source>
</evidence>
<comment type="caution">
    <text evidence="6">The sequence shown here is derived from an EMBL/GenBank/DDBJ whole genome shotgun (WGS) entry which is preliminary data.</text>
</comment>
<feature type="transmembrane region" description="Helical" evidence="5">
    <location>
        <begin position="29"/>
        <end position="53"/>
    </location>
</feature>
<dbReference type="InterPro" id="IPR012334">
    <property type="entry name" value="Pectin_lyas_fold"/>
</dbReference>
<reference evidence="6" key="1">
    <citation type="journal article" date="2023" name="GigaByte">
        <title>Genome assembly of the bearded iris, Iris pallida Lam.</title>
        <authorList>
            <person name="Bruccoleri R.E."/>
            <person name="Oakeley E.J."/>
            <person name="Faust A.M.E."/>
            <person name="Altorfer M."/>
            <person name="Dessus-Babus S."/>
            <person name="Burckhardt D."/>
            <person name="Oertli M."/>
            <person name="Naumann U."/>
            <person name="Petersen F."/>
            <person name="Wong J."/>
        </authorList>
    </citation>
    <scope>NUCLEOTIDE SEQUENCE</scope>
    <source>
        <strain evidence="6">GSM-AAB239-AS_SAM_17_03QT</strain>
    </source>
</reference>
<dbReference type="PANTHER" id="PTHR31339">
    <property type="entry name" value="PECTIN LYASE-RELATED"/>
    <property type="match status" value="1"/>
</dbReference>
<dbReference type="InterPro" id="IPR051801">
    <property type="entry name" value="GH28_Enzymes"/>
</dbReference>